<evidence type="ECO:0000313" key="2">
    <source>
        <dbReference type="Proteomes" id="UP000257109"/>
    </source>
</evidence>
<feature type="non-terminal residue" evidence="1">
    <location>
        <position position="1"/>
    </location>
</feature>
<proteinExistence type="predicted"/>
<comment type="caution">
    <text evidence="1">The sequence shown here is derived from an EMBL/GenBank/DDBJ whole genome shotgun (WGS) entry which is preliminary data.</text>
</comment>
<reference evidence="1" key="1">
    <citation type="submission" date="2018-05" db="EMBL/GenBank/DDBJ databases">
        <title>Draft genome of Mucuna pruriens seed.</title>
        <authorList>
            <person name="Nnadi N.E."/>
            <person name="Vos R."/>
            <person name="Hasami M.H."/>
            <person name="Devisetty U.K."/>
            <person name="Aguiy J.C."/>
        </authorList>
    </citation>
    <scope>NUCLEOTIDE SEQUENCE [LARGE SCALE GENOMIC DNA]</scope>
    <source>
        <strain evidence="1">JCA_2017</strain>
    </source>
</reference>
<dbReference type="EMBL" id="QJKJ01006205">
    <property type="protein sequence ID" value="RDX87539.1"/>
    <property type="molecule type" value="Genomic_DNA"/>
</dbReference>
<organism evidence="1 2">
    <name type="scientific">Mucuna pruriens</name>
    <name type="common">Velvet bean</name>
    <name type="synonym">Dolichos pruriens</name>
    <dbReference type="NCBI Taxonomy" id="157652"/>
    <lineage>
        <taxon>Eukaryota</taxon>
        <taxon>Viridiplantae</taxon>
        <taxon>Streptophyta</taxon>
        <taxon>Embryophyta</taxon>
        <taxon>Tracheophyta</taxon>
        <taxon>Spermatophyta</taxon>
        <taxon>Magnoliopsida</taxon>
        <taxon>eudicotyledons</taxon>
        <taxon>Gunneridae</taxon>
        <taxon>Pentapetalae</taxon>
        <taxon>rosids</taxon>
        <taxon>fabids</taxon>
        <taxon>Fabales</taxon>
        <taxon>Fabaceae</taxon>
        <taxon>Papilionoideae</taxon>
        <taxon>50 kb inversion clade</taxon>
        <taxon>NPAAA clade</taxon>
        <taxon>indigoferoid/millettioid clade</taxon>
        <taxon>Phaseoleae</taxon>
        <taxon>Mucuna</taxon>
    </lineage>
</organism>
<protein>
    <submittedName>
        <fullName evidence="1">Uncharacterized protein</fullName>
    </submittedName>
</protein>
<evidence type="ECO:0000313" key="1">
    <source>
        <dbReference type="EMBL" id="RDX87539.1"/>
    </source>
</evidence>
<dbReference type="Proteomes" id="UP000257109">
    <property type="component" value="Unassembled WGS sequence"/>
</dbReference>
<gene>
    <name evidence="1" type="ORF">CR513_30980</name>
</gene>
<dbReference type="AlphaFoldDB" id="A0A371GAJ2"/>
<name>A0A371GAJ2_MUCPR</name>
<keyword evidence="2" id="KW-1185">Reference proteome</keyword>
<accession>A0A371GAJ2</accession>
<sequence>MESNDSITIKDIEEVTTKDIEEVITNDRDNCFYKDKLICPLNEKEGAKWVGDRMRTCQRTMHLLGKKVSFTTLENK</sequence>